<sequence length="29" mass="3136">MGRSTSLLLSAISTSFLSPFIKKAGHQTR</sequence>
<name>A6HUE1_RAT</name>
<proteinExistence type="predicted"/>
<accession>A6HUE1</accession>
<evidence type="ECO:0000313" key="1">
    <source>
        <dbReference type="EMBL" id="EDM02504.1"/>
    </source>
</evidence>
<gene>
    <name evidence="1" type="ORF">rCG_36926</name>
</gene>
<feature type="non-terminal residue" evidence="1">
    <location>
        <position position="29"/>
    </location>
</feature>
<dbReference type="EMBL" id="CH473951">
    <property type="protein sequence ID" value="EDM02504.1"/>
    <property type="molecule type" value="Genomic_DNA"/>
</dbReference>
<dbReference type="Proteomes" id="UP000234681">
    <property type="component" value="Chromosome 15"/>
</dbReference>
<organism evidence="1 2">
    <name type="scientific">Rattus norvegicus</name>
    <name type="common">Rat</name>
    <dbReference type="NCBI Taxonomy" id="10116"/>
    <lineage>
        <taxon>Eukaryota</taxon>
        <taxon>Metazoa</taxon>
        <taxon>Chordata</taxon>
        <taxon>Craniata</taxon>
        <taxon>Vertebrata</taxon>
        <taxon>Euteleostomi</taxon>
        <taxon>Mammalia</taxon>
        <taxon>Eutheria</taxon>
        <taxon>Euarchontoglires</taxon>
        <taxon>Glires</taxon>
        <taxon>Rodentia</taxon>
        <taxon>Myomorpha</taxon>
        <taxon>Muroidea</taxon>
        <taxon>Muridae</taxon>
        <taxon>Murinae</taxon>
        <taxon>Rattus</taxon>
    </lineage>
</organism>
<protein>
    <submittedName>
        <fullName evidence="1">RCG36926</fullName>
    </submittedName>
</protein>
<reference evidence="1 2" key="1">
    <citation type="submission" date="2005-07" db="EMBL/GenBank/DDBJ databases">
        <authorList>
            <person name="Mural R.J."/>
            <person name="Li P.W."/>
            <person name="Adams M.D."/>
            <person name="Amanatides P.G."/>
            <person name="Baden-Tillson H."/>
            <person name="Barnstead M."/>
            <person name="Chin S.H."/>
            <person name="Dew I."/>
            <person name="Evans C.A."/>
            <person name="Ferriera S."/>
            <person name="Flanigan M."/>
            <person name="Fosler C."/>
            <person name="Glodek A."/>
            <person name="Gu Z."/>
            <person name="Holt R.A."/>
            <person name="Jennings D."/>
            <person name="Kraft C.L."/>
            <person name="Lu F."/>
            <person name="Nguyen T."/>
            <person name="Nusskern D.R."/>
            <person name="Pfannkoch C.M."/>
            <person name="Sitter C."/>
            <person name="Sutton G.G."/>
            <person name="Venter J.C."/>
            <person name="Wang Z."/>
            <person name="Woodage T."/>
            <person name="Zheng X.H."/>
            <person name="Zhong F."/>
        </authorList>
    </citation>
    <scope>NUCLEOTIDE SEQUENCE [LARGE SCALE GENOMIC DNA]</scope>
    <source>
        <strain>BN</strain>
        <strain evidence="2">Sprague-Dawley</strain>
    </source>
</reference>
<evidence type="ECO:0000313" key="2">
    <source>
        <dbReference type="Proteomes" id="UP000234681"/>
    </source>
</evidence>
<dbReference type="AlphaFoldDB" id="A6HUE1"/>